<accession>A0A8T0FB36</accession>
<evidence type="ECO:0000313" key="2">
    <source>
        <dbReference type="EMBL" id="KAF8786639.1"/>
    </source>
</evidence>
<evidence type="ECO:0000313" key="3">
    <source>
        <dbReference type="Proteomes" id="UP000807504"/>
    </source>
</evidence>
<proteinExistence type="predicted"/>
<protein>
    <submittedName>
        <fullName evidence="2">Uncharacterized protein</fullName>
    </submittedName>
</protein>
<gene>
    <name evidence="2" type="ORF">HNY73_008326</name>
</gene>
<evidence type="ECO:0000256" key="1">
    <source>
        <dbReference type="SAM" id="MobiDB-lite"/>
    </source>
</evidence>
<sequence length="98" mass="11407">MPPTTQLRNPYGRGVVERAKNRKKSVGRPLIGPYIRRPTFKTRNRLFLLHQNLFDVAVIAPRLGYLSHDLQISKNRDVIKNLPCRPILHLLTWRISTP</sequence>
<comment type="caution">
    <text evidence="2">The sequence shown here is derived from an EMBL/GenBank/DDBJ whole genome shotgun (WGS) entry which is preliminary data.</text>
</comment>
<reference evidence="2" key="1">
    <citation type="journal article" date="2020" name="bioRxiv">
        <title>Chromosome-level reference genome of the European wasp spider Argiope bruennichi: a resource for studies on range expansion and evolutionary adaptation.</title>
        <authorList>
            <person name="Sheffer M.M."/>
            <person name="Hoppe A."/>
            <person name="Krehenwinkel H."/>
            <person name="Uhl G."/>
            <person name="Kuss A.W."/>
            <person name="Jensen L."/>
            <person name="Jensen C."/>
            <person name="Gillespie R.G."/>
            <person name="Hoff K.J."/>
            <person name="Prost S."/>
        </authorList>
    </citation>
    <scope>NUCLEOTIDE SEQUENCE</scope>
</reference>
<dbReference type="AlphaFoldDB" id="A0A8T0FB36"/>
<dbReference type="Proteomes" id="UP000807504">
    <property type="component" value="Unassembled WGS sequence"/>
</dbReference>
<keyword evidence="3" id="KW-1185">Reference proteome</keyword>
<dbReference type="EMBL" id="JABXBU010000015">
    <property type="protein sequence ID" value="KAF8786639.1"/>
    <property type="molecule type" value="Genomic_DNA"/>
</dbReference>
<organism evidence="2 3">
    <name type="scientific">Argiope bruennichi</name>
    <name type="common">Wasp spider</name>
    <name type="synonym">Aranea bruennichi</name>
    <dbReference type="NCBI Taxonomy" id="94029"/>
    <lineage>
        <taxon>Eukaryota</taxon>
        <taxon>Metazoa</taxon>
        <taxon>Ecdysozoa</taxon>
        <taxon>Arthropoda</taxon>
        <taxon>Chelicerata</taxon>
        <taxon>Arachnida</taxon>
        <taxon>Araneae</taxon>
        <taxon>Araneomorphae</taxon>
        <taxon>Entelegynae</taxon>
        <taxon>Araneoidea</taxon>
        <taxon>Araneidae</taxon>
        <taxon>Argiope</taxon>
    </lineage>
</organism>
<name>A0A8T0FB36_ARGBR</name>
<feature type="region of interest" description="Disordered" evidence="1">
    <location>
        <begin position="1"/>
        <end position="24"/>
    </location>
</feature>
<reference evidence="2" key="2">
    <citation type="submission" date="2020-06" db="EMBL/GenBank/DDBJ databases">
        <authorList>
            <person name="Sheffer M."/>
        </authorList>
    </citation>
    <scope>NUCLEOTIDE SEQUENCE</scope>
</reference>